<dbReference type="AlphaFoldDB" id="A0A383UTT3"/>
<dbReference type="Proteomes" id="UP000275772">
    <property type="component" value="Unassembled WGS sequence"/>
</dbReference>
<protein>
    <submittedName>
        <fullName evidence="2">Uncharacterized protein</fullName>
    </submittedName>
</protein>
<gene>
    <name evidence="2" type="ORF">BLGHR1_13526</name>
</gene>
<evidence type="ECO:0000313" key="3">
    <source>
        <dbReference type="Proteomes" id="UP000275772"/>
    </source>
</evidence>
<evidence type="ECO:0000256" key="1">
    <source>
        <dbReference type="SAM" id="MobiDB-lite"/>
    </source>
</evidence>
<feature type="compositionally biased region" description="Polar residues" evidence="1">
    <location>
        <begin position="126"/>
        <end position="139"/>
    </location>
</feature>
<reference evidence="2 3" key="1">
    <citation type="submission" date="2017-11" db="EMBL/GenBank/DDBJ databases">
        <authorList>
            <person name="Kracher B."/>
        </authorList>
    </citation>
    <scope>NUCLEOTIDE SEQUENCE [LARGE SCALE GENOMIC DNA]</scope>
    <source>
        <strain evidence="2 3">RACE1</strain>
    </source>
</reference>
<dbReference type="EMBL" id="UNSH01000045">
    <property type="protein sequence ID" value="SZF02740.1"/>
    <property type="molecule type" value="Genomic_DNA"/>
</dbReference>
<dbReference type="VEuPathDB" id="FungiDB:BLGHR1_13526"/>
<accession>A0A383UTT3</accession>
<sequence>MSVQLPPELQKYKKYIDMSKWDDNKIDPYIEDANAKTLQTYIAQRLAWDNRRLAIRLLEVTNKEEEHEWTQEEIEIQNRRGGGFSSAYVSTSTGSCSFSTVGQPQDMKKETNVPGRQVNKPLGSDQVLQTPQNQSRQTSAYKVPIPMISSQNPAAICDASGPLPDTFNFPAPPDGFERQLTDLRKQYTLKGRG</sequence>
<organism evidence="2 3">
    <name type="scientific">Blumeria hordei</name>
    <name type="common">Barley powdery mildew</name>
    <name type="synonym">Blumeria graminis f. sp. hordei</name>
    <dbReference type="NCBI Taxonomy" id="2867405"/>
    <lineage>
        <taxon>Eukaryota</taxon>
        <taxon>Fungi</taxon>
        <taxon>Dikarya</taxon>
        <taxon>Ascomycota</taxon>
        <taxon>Pezizomycotina</taxon>
        <taxon>Leotiomycetes</taxon>
        <taxon>Erysiphales</taxon>
        <taxon>Erysiphaceae</taxon>
        <taxon>Blumeria</taxon>
    </lineage>
</organism>
<proteinExistence type="predicted"/>
<feature type="region of interest" description="Disordered" evidence="1">
    <location>
        <begin position="98"/>
        <end position="139"/>
    </location>
</feature>
<name>A0A383UTT3_BLUHO</name>
<evidence type="ECO:0000313" key="2">
    <source>
        <dbReference type="EMBL" id="SZF02740.1"/>
    </source>
</evidence>